<dbReference type="CDD" id="cd00212">
    <property type="entry name" value="PTS_IIB_glc"/>
    <property type="match status" value="1"/>
</dbReference>
<dbReference type="InterPro" id="IPR011055">
    <property type="entry name" value="Dup_hybrid_motif"/>
</dbReference>
<keyword evidence="8" id="KW-0418">Kinase</keyword>
<keyword evidence="17" id="KW-1185">Reference proteome</keyword>
<evidence type="ECO:0000313" key="17">
    <source>
        <dbReference type="Proteomes" id="UP000232229"/>
    </source>
</evidence>
<feature type="transmembrane region" description="Helical" evidence="12">
    <location>
        <begin position="404"/>
        <end position="424"/>
    </location>
</feature>
<dbReference type="InterPro" id="IPR013013">
    <property type="entry name" value="PTS_EIIC_1"/>
</dbReference>
<dbReference type="GO" id="GO:0005886">
    <property type="term" value="C:plasma membrane"/>
    <property type="evidence" value="ECO:0007669"/>
    <property type="project" value="UniProtKB-SubCell"/>
</dbReference>
<keyword evidence="4" id="KW-0762">Sugar transport</keyword>
<organism evidence="16 17">
    <name type="scientific">Mesoplasma chauliocola</name>
    <dbReference type="NCBI Taxonomy" id="216427"/>
    <lineage>
        <taxon>Bacteria</taxon>
        <taxon>Bacillati</taxon>
        <taxon>Mycoplasmatota</taxon>
        <taxon>Mollicutes</taxon>
        <taxon>Entomoplasmatales</taxon>
        <taxon>Entomoplasmataceae</taxon>
        <taxon>Mesoplasma</taxon>
    </lineage>
</organism>
<dbReference type="InterPro" id="IPR036878">
    <property type="entry name" value="Glu_permease_IIB"/>
</dbReference>
<dbReference type="Gene3D" id="2.70.70.10">
    <property type="entry name" value="Glucose Permease (Domain IIA)"/>
    <property type="match status" value="1"/>
</dbReference>
<dbReference type="PROSITE" id="PS51103">
    <property type="entry name" value="PTS_EIIC_TYPE_1"/>
    <property type="match status" value="1"/>
</dbReference>
<comment type="subcellular location">
    <subcellularLocation>
        <location evidence="1">Cell membrane</location>
        <topology evidence="1">Multi-pass membrane protein</topology>
    </subcellularLocation>
</comment>
<evidence type="ECO:0000256" key="9">
    <source>
        <dbReference type="ARBA" id="ARBA00022989"/>
    </source>
</evidence>
<dbReference type="SUPFAM" id="SSF51261">
    <property type="entry name" value="Duplicated hybrid motif"/>
    <property type="match status" value="1"/>
</dbReference>
<dbReference type="InterPro" id="IPR003352">
    <property type="entry name" value="PTS_EIIC"/>
</dbReference>
<evidence type="ECO:0000256" key="6">
    <source>
        <dbReference type="ARBA" id="ARBA00022683"/>
    </source>
</evidence>
<dbReference type="InterPro" id="IPR001996">
    <property type="entry name" value="PTS_IIB_1"/>
</dbReference>
<evidence type="ECO:0000256" key="11">
    <source>
        <dbReference type="PROSITE-ProRule" id="PRU00421"/>
    </source>
</evidence>
<dbReference type="AlphaFoldDB" id="A0A249SMD0"/>
<feature type="domain" description="PTS EIIA type-1" evidence="13">
    <location>
        <begin position="21"/>
        <end position="125"/>
    </location>
</feature>
<evidence type="ECO:0000256" key="2">
    <source>
        <dbReference type="ARBA" id="ARBA00022448"/>
    </source>
</evidence>
<feature type="transmembrane region" description="Helical" evidence="12">
    <location>
        <begin position="353"/>
        <end position="372"/>
    </location>
</feature>
<dbReference type="PANTHER" id="PTHR30175:SF1">
    <property type="entry name" value="PTS SYSTEM ARBUTIN-, CELLOBIOSE-, AND SALICIN-SPECIFIC EIIBC COMPONENT-RELATED"/>
    <property type="match status" value="1"/>
</dbReference>
<name>A0A249SMD0_9MOLU</name>
<evidence type="ECO:0000256" key="12">
    <source>
        <dbReference type="SAM" id="Phobius"/>
    </source>
</evidence>
<keyword evidence="7 12" id="KW-0812">Transmembrane</keyword>
<dbReference type="Pfam" id="PF00358">
    <property type="entry name" value="PTS_EIIA_1"/>
    <property type="match status" value="1"/>
</dbReference>
<dbReference type="InterPro" id="IPR001127">
    <property type="entry name" value="PTS_EIIA_1_perm"/>
</dbReference>
<evidence type="ECO:0000256" key="4">
    <source>
        <dbReference type="ARBA" id="ARBA00022597"/>
    </source>
</evidence>
<dbReference type="SUPFAM" id="SSF55604">
    <property type="entry name" value="Glucose permease domain IIB"/>
    <property type="match status" value="1"/>
</dbReference>
<proteinExistence type="predicted"/>
<evidence type="ECO:0000256" key="10">
    <source>
        <dbReference type="ARBA" id="ARBA00023136"/>
    </source>
</evidence>
<feature type="transmembrane region" description="Helical" evidence="12">
    <location>
        <begin position="487"/>
        <end position="509"/>
    </location>
</feature>
<evidence type="ECO:0008006" key="18">
    <source>
        <dbReference type="Google" id="ProtNLM"/>
    </source>
</evidence>
<dbReference type="EMBL" id="CP023173">
    <property type="protein sequence ID" value="ASZ08768.1"/>
    <property type="molecule type" value="Genomic_DNA"/>
</dbReference>
<evidence type="ECO:0000256" key="1">
    <source>
        <dbReference type="ARBA" id="ARBA00004651"/>
    </source>
</evidence>
<feature type="transmembrane region" description="Helical" evidence="12">
    <location>
        <begin position="557"/>
        <end position="574"/>
    </location>
</feature>
<dbReference type="InterPro" id="IPR018113">
    <property type="entry name" value="PTrfase_EIIB_Cys"/>
</dbReference>
<keyword evidence="3" id="KW-1003">Cell membrane</keyword>
<feature type="transmembrane region" description="Helical" evidence="12">
    <location>
        <begin position="278"/>
        <end position="303"/>
    </location>
</feature>
<dbReference type="PROSITE" id="PS51093">
    <property type="entry name" value="PTS_EIIA_TYPE_1"/>
    <property type="match status" value="1"/>
</dbReference>
<feature type="transmembrane region" description="Helical" evidence="12">
    <location>
        <begin position="581"/>
        <end position="598"/>
    </location>
</feature>
<dbReference type="GO" id="GO:0015771">
    <property type="term" value="P:trehalose transport"/>
    <property type="evidence" value="ECO:0007669"/>
    <property type="project" value="TreeGrafter"/>
</dbReference>
<accession>A0A249SMD0</accession>
<dbReference type="KEGG" id="mchc:CK556_00080"/>
<evidence type="ECO:0000256" key="5">
    <source>
        <dbReference type="ARBA" id="ARBA00022679"/>
    </source>
</evidence>
<dbReference type="GO" id="GO:0008982">
    <property type="term" value="F:protein-N(PI)-phosphohistidine-sugar phosphotransferase activity"/>
    <property type="evidence" value="ECO:0007669"/>
    <property type="project" value="InterPro"/>
</dbReference>
<dbReference type="InterPro" id="IPR050558">
    <property type="entry name" value="PTS_Sugar-Specific_Components"/>
</dbReference>
<evidence type="ECO:0000256" key="7">
    <source>
        <dbReference type="ARBA" id="ARBA00022692"/>
    </source>
</evidence>
<keyword evidence="2" id="KW-0813">Transport</keyword>
<dbReference type="STRING" id="1336232.GCA_000518825_00784"/>
<dbReference type="GO" id="GO:0090589">
    <property type="term" value="F:protein-phosphocysteine-trehalose phosphotransferase system transporter activity"/>
    <property type="evidence" value="ECO:0007669"/>
    <property type="project" value="TreeGrafter"/>
</dbReference>
<evidence type="ECO:0000259" key="15">
    <source>
        <dbReference type="PROSITE" id="PS51103"/>
    </source>
</evidence>
<dbReference type="NCBIfam" id="TIGR00830">
    <property type="entry name" value="PTBA"/>
    <property type="match status" value="1"/>
</dbReference>
<protein>
    <recommendedName>
        <fullName evidence="18">PTS beta-glucoside transporter subunit IIABC</fullName>
    </recommendedName>
</protein>
<reference evidence="16 17" key="1">
    <citation type="submission" date="2017-08" db="EMBL/GenBank/DDBJ databases">
        <title>Complete Genome Sequence of Mesoplasma chauliocola.</title>
        <authorList>
            <person name="Knight T.F.Jr."/>
            <person name="Citino T."/>
        </authorList>
    </citation>
    <scope>NUCLEOTIDE SEQUENCE [LARGE SCALE GENOMIC DNA]</scope>
    <source>
        <strain evidence="16 17">CHPA-2</strain>
    </source>
</reference>
<sequence>MELKFYAPIDCEIVNIDKCSDPTFSQKLLGDGFLIKPKKGDFSLPFDEAKVVMIFDTKHAYGFDIDGLGILIHCGLETVSLKGKPFITTLQENQKVILGEKLFDVNLKYLKEKNISSETPIVFDKKVEIKNFKEGNYKKGELVCSIEFTEEKKEVVIETIEDFFNAKNKYEKVAFEINKLVGSKENYKEVYNCMTRLRFTIIDKSKVDENELLKISLVKQLVWNGNELQVVIGQEVFKVKDEIANQNQFIQSISNSNEKKSVFGSFFQMIGGTMIRTIPIMTGSGMIQALIAILVLCKVMPNIVTSQNPAQGSISLFDPNLNVGWVVLFIAGRSAGFFMGIAISYTAADYFKLNPVLGVGLGIIMCSPIIFLDGGQNGIGFEKVWWDLGNLSTPNTPFNSISKVFRIVPLGTKTLTLIPIIYIAKKVDEWVRKWMPITLDLLFRPLIVFLISALFGFFIVTPSWNLIEALLGGIFFYLAQAPLGIGVGLAVALWQVCVIFGLHAPLSILGQIEYIANRGWGYLYIASTLSTWSQVGALIGVAIVAKNSLLKKQAWGMVPMGVLGITEPILYGIMLPKRRPLYAGIMSAFISGALLNWLKVSGRLSTGMGIFSALGYFSEPPFGGIAPLDPLTNGLLYIMGCIVATALGVAFTIIIYKERVDENTLINKVTKKLINKIIKNKDLDKALVKEVENHLKSIEKIYSADEIKFLKQQEKIIQEYLRMQTAINNKIVKNDEKIEKLFAKGKKAIKNNNQTKALEIKSQIDTLSMLDLSEDEKIKDLQRQKIDFDGINKLKKEKINYIEELLAFVEEKQILDLNQFKEEYFDGTNSLLKNYGI</sequence>
<dbReference type="GO" id="GO:0009401">
    <property type="term" value="P:phosphoenolpyruvate-dependent sugar phosphotransferase system"/>
    <property type="evidence" value="ECO:0007669"/>
    <property type="project" value="UniProtKB-KW"/>
</dbReference>
<evidence type="ECO:0000313" key="16">
    <source>
        <dbReference type="EMBL" id="ASZ08768.1"/>
    </source>
</evidence>
<feature type="transmembrane region" description="Helical" evidence="12">
    <location>
        <begin position="521"/>
        <end position="545"/>
    </location>
</feature>
<keyword evidence="5" id="KW-0808">Transferase</keyword>
<evidence type="ECO:0000259" key="14">
    <source>
        <dbReference type="PROSITE" id="PS51098"/>
    </source>
</evidence>
<feature type="active site" description="Phosphocysteine intermediate; for EIIB activity" evidence="11">
    <location>
        <position position="193"/>
    </location>
</feature>
<keyword evidence="10 12" id="KW-0472">Membrane</keyword>
<feature type="transmembrane region" description="Helical" evidence="12">
    <location>
        <begin position="323"/>
        <end position="346"/>
    </location>
</feature>
<feature type="transmembrane region" description="Helical" evidence="12">
    <location>
        <begin position="635"/>
        <end position="656"/>
    </location>
</feature>
<dbReference type="PROSITE" id="PS51098">
    <property type="entry name" value="PTS_EIIB_TYPE_1"/>
    <property type="match status" value="1"/>
</dbReference>
<feature type="domain" description="PTS EIIB type-1" evidence="14">
    <location>
        <begin position="171"/>
        <end position="253"/>
    </location>
</feature>
<feature type="transmembrane region" description="Helical" evidence="12">
    <location>
        <begin position="445"/>
        <end position="467"/>
    </location>
</feature>
<dbReference type="PROSITE" id="PS01035">
    <property type="entry name" value="PTS_EIIB_TYPE_1_CYS"/>
    <property type="match status" value="1"/>
</dbReference>
<evidence type="ECO:0000256" key="8">
    <source>
        <dbReference type="ARBA" id="ARBA00022777"/>
    </source>
</evidence>
<dbReference type="PANTHER" id="PTHR30175">
    <property type="entry name" value="PHOSPHOTRANSFERASE SYSTEM TRANSPORT PROTEIN"/>
    <property type="match status" value="1"/>
</dbReference>
<keyword evidence="9 12" id="KW-1133">Transmembrane helix</keyword>
<dbReference type="Pfam" id="PF00367">
    <property type="entry name" value="PTS_EIIB"/>
    <property type="match status" value="1"/>
</dbReference>
<evidence type="ECO:0000259" key="13">
    <source>
        <dbReference type="PROSITE" id="PS51093"/>
    </source>
</evidence>
<feature type="domain" description="PTS EIIC type-1" evidence="15">
    <location>
        <begin position="281"/>
        <end position="667"/>
    </location>
</feature>
<dbReference type="Proteomes" id="UP000232229">
    <property type="component" value="Chromosome"/>
</dbReference>
<dbReference type="Gene3D" id="3.30.1360.60">
    <property type="entry name" value="Glucose permease domain IIB"/>
    <property type="match status" value="1"/>
</dbReference>
<evidence type="ECO:0000256" key="3">
    <source>
        <dbReference type="ARBA" id="ARBA00022475"/>
    </source>
</evidence>
<keyword evidence="6" id="KW-0598">Phosphotransferase system</keyword>
<dbReference type="RefSeq" id="WP_036246800.1">
    <property type="nucleotide sequence ID" value="NZ_CP023173.1"/>
</dbReference>
<dbReference type="GO" id="GO:0016301">
    <property type="term" value="F:kinase activity"/>
    <property type="evidence" value="ECO:0007669"/>
    <property type="project" value="UniProtKB-KW"/>
</dbReference>
<dbReference type="Pfam" id="PF02378">
    <property type="entry name" value="PTS_EIIC"/>
    <property type="match status" value="1"/>
</dbReference>
<gene>
    <name evidence="16" type="ORF">CK556_00080</name>
</gene>